<dbReference type="InterPro" id="IPR011761">
    <property type="entry name" value="ATP-grasp"/>
</dbReference>
<comment type="caution">
    <text evidence="3">The sequence shown here is derived from an EMBL/GenBank/DDBJ whole genome shotgun (WGS) entry which is preliminary data.</text>
</comment>
<name>A0A258FUA8_9CAUL</name>
<feature type="domain" description="ATP-grasp" evidence="2">
    <location>
        <begin position="108"/>
        <end position="295"/>
    </location>
</feature>
<dbReference type="Gene3D" id="3.30.1490.20">
    <property type="entry name" value="ATP-grasp fold, A domain"/>
    <property type="match status" value="1"/>
</dbReference>
<evidence type="ECO:0000259" key="2">
    <source>
        <dbReference type="PROSITE" id="PS50975"/>
    </source>
</evidence>
<dbReference type="SUPFAM" id="SSF56059">
    <property type="entry name" value="Glutathione synthetase ATP-binding domain-like"/>
    <property type="match status" value="1"/>
</dbReference>
<evidence type="ECO:0000313" key="4">
    <source>
        <dbReference type="Proteomes" id="UP000215595"/>
    </source>
</evidence>
<proteinExistence type="predicted"/>
<dbReference type="AlphaFoldDB" id="A0A258FUA8"/>
<reference evidence="3 4" key="1">
    <citation type="submission" date="2017-03" db="EMBL/GenBank/DDBJ databases">
        <title>Lifting the veil on microbial sulfur biogeochemistry in mining wastewaters.</title>
        <authorList>
            <person name="Kantor R.S."/>
            <person name="Colenbrander Nelson T."/>
            <person name="Marshall S."/>
            <person name="Bennett D."/>
            <person name="Apte S."/>
            <person name="Camacho D."/>
            <person name="Thomas B.C."/>
            <person name="Warren L.A."/>
            <person name="Banfield J.F."/>
        </authorList>
    </citation>
    <scope>NUCLEOTIDE SEQUENCE [LARGE SCALE GENOMIC DNA]</scope>
    <source>
        <strain evidence="3">32-69-9</strain>
    </source>
</reference>
<protein>
    <recommendedName>
        <fullName evidence="2">ATP-grasp domain-containing protein</fullName>
    </recommendedName>
</protein>
<dbReference type="Proteomes" id="UP000215595">
    <property type="component" value="Unassembled WGS sequence"/>
</dbReference>
<evidence type="ECO:0000313" key="3">
    <source>
        <dbReference type="EMBL" id="OYX35777.1"/>
    </source>
</evidence>
<dbReference type="GO" id="GO:0046872">
    <property type="term" value="F:metal ion binding"/>
    <property type="evidence" value="ECO:0007669"/>
    <property type="project" value="InterPro"/>
</dbReference>
<dbReference type="PROSITE" id="PS00867">
    <property type="entry name" value="CPSASE_2"/>
    <property type="match status" value="1"/>
</dbReference>
<accession>A0A258FUA8</accession>
<dbReference type="PROSITE" id="PS50975">
    <property type="entry name" value="ATP_GRASP"/>
    <property type="match status" value="1"/>
</dbReference>
<dbReference type="Gene3D" id="3.30.470.20">
    <property type="entry name" value="ATP-grasp fold, B domain"/>
    <property type="match status" value="1"/>
</dbReference>
<dbReference type="GO" id="GO:0005524">
    <property type="term" value="F:ATP binding"/>
    <property type="evidence" value="ECO:0007669"/>
    <property type="project" value="UniProtKB-UniRule"/>
</dbReference>
<dbReference type="InterPro" id="IPR005479">
    <property type="entry name" value="CPAse_ATP-bd"/>
</dbReference>
<organism evidence="3 4">
    <name type="scientific">Brevundimonas subvibrioides</name>
    <dbReference type="NCBI Taxonomy" id="74313"/>
    <lineage>
        <taxon>Bacteria</taxon>
        <taxon>Pseudomonadati</taxon>
        <taxon>Pseudomonadota</taxon>
        <taxon>Alphaproteobacteria</taxon>
        <taxon>Caulobacterales</taxon>
        <taxon>Caulobacteraceae</taxon>
        <taxon>Brevundimonas</taxon>
    </lineage>
</organism>
<sequence>MAFPVARALDKAGAQVFAGVSVSSNYLEWSRHLAGSFRHPPLEPGTDEALPVILDWLDQRGGVTAIQPVSEAGSRLMSRHRSAFQARGRLIMPEAVTVAACMDKTGLFRLCERLGVALAPFRRVTGLAEARAAARALGFPVIVKPSVVDAELFGRKALIVPDEPRLAALMPAWPEIHPELIVQRYVTGPRHSVIFTADRGRLLGAVEIRAARTHEHDGTGYTTYGVTVAPTPRVREGVERLVRALDYSSTGCAQFVVDPRSGDLTFMEINPRVSLARIAEHAGLPHSVWGLELALGRRIAGWTDPWSARTDVRYVWTKGDLNLMMKRFADGAVGPVEAARKLARIGLDAATCVHAIFDPLDPAPAIGVYANRWIKRYRDHAEYDPAWARTRFPEAFEAAAPLRDAA</sequence>
<dbReference type="InterPro" id="IPR013815">
    <property type="entry name" value="ATP_grasp_subdomain_1"/>
</dbReference>
<dbReference type="EMBL" id="NCEB01000003">
    <property type="protein sequence ID" value="OYX35777.1"/>
    <property type="molecule type" value="Genomic_DNA"/>
</dbReference>
<keyword evidence="1" id="KW-0067">ATP-binding</keyword>
<evidence type="ECO:0000256" key="1">
    <source>
        <dbReference type="PROSITE-ProRule" id="PRU00409"/>
    </source>
</evidence>
<dbReference type="Pfam" id="PF02786">
    <property type="entry name" value="CPSase_L_D2"/>
    <property type="match status" value="1"/>
</dbReference>
<keyword evidence="1" id="KW-0547">Nucleotide-binding</keyword>
<gene>
    <name evidence="3" type="ORF">B7Z01_01745</name>
</gene>